<organism evidence="2 3">
    <name type="scientific">Jimgerdemannia flammicorona</name>
    <dbReference type="NCBI Taxonomy" id="994334"/>
    <lineage>
        <taxon>Eukaryota</taxon>
        <taxon>Fungi</taxon>
        <taxon>Fungi incertae sedis</taxon>
        <taxon>Mucoromycota</taxon>
        <taxon>Mucoromycotina</taxon>
        <taxon>Endogonomycetes</taxon>
        <taxon>Endogonales</taxon>
        <taxon>Endogonaceae</taxon>
        <taxon>Jimgerdemannia</taxon>
    </lineage>
</organism>
<name>A0A433DLQ8_9FUNG</name>
<feature type="compositionally biased region" description="Basic and acidic residues" evidence="1">
    <location>
        <begin position="102"/>
        <end position="112"/>
    </location>
</feature>
<reference evidence="2 3" key="1">
    <citation type="journal article" date="2018" name="New Phytol.">
        <title>Phylogenomics of Endogonaceae and evolution of mycorrhizas within Mucoromycota.</title>
        <authorList>
            <person name="Chang Y."/>
            <person name="Desiro A."/>
            <person name="Na H."/>
            <person name="Sandor L."/>
            <person name="Lipzen A."/>
            <person name="Clum A."/>
            <person name="Barry K."/>
            <person name="Grigoriev I.V."/>
            <person name="Martin F.M."/>
            <person name="Stajich J.E."/>
            <person name="Smith M.E."/>
            <person name="Bonito G."/>
            <person name="Spatafora J.W."/>
        </authorList>
    </citation>
    <scope>NUCLEOTIDE SEQUENCE [LARGE SCALE GENOMIC DNA]</scope>
    <source>
        <strain evidence="2 3">GMNB39</strain>
    </source>
</reference>
<evidence type="ECO:0000313" key="2">
    <source>
        <dbReference type="EMBL" id="RUP51636.1"/>
    </source>
</evidence>
<gene>
    <name evidence="2" type="ORF">BC936DRAFT_146850</name>
</gene>
<evidence type="ECO:0000256" key="1">
    <source>
        <dbReference type="SAM" id="MobiDB-lite"/>
    </source>
</evidence>
<evidence type="ECO:0000313" key="3">
    <source>
        <dbReference type="Proteomes" id="UP000268093"/>
    </source>
</evidence>
<dbReference type="EMBL" id="RBNI01000572">
    <property type="protein sequence ID" value="RUP51636.1"/>
    <property type="molecule type" value="Genomic_DNA"/>
</dbReference>
<protein>
    <submittedName>
        <fullName evidence="2">Uncharacterized protein</fullName>
    </submittedName>
</protein>
<feature type="region of interest" description="Disordered" evidence="1">
    <location>
        <begin position="88"/>
        <end position="120"/>
    </location>
</feature>
<accession>A0A433DLQ8</accession>
<feature type="region of interest" description="Disordered" evidence="1">
    <location>
        <begin position="282"/>
        <end position="335"/>
    </location>
</feature>
<dbReference type="OrthoDB" id="277802at2759"/>
<comment type="caution">
    <text evidence="2">The sequence shown here is derived from an EMBL/GenBank/DDBJ whole genome shotgun (WGS) entry which is preliminary data.</text>
</comment>
<sequence>MHGQAWIVFREITSATAVFYDKPMALTNTVTFGNFRRCTYFSWRLKTARDVSSPFLSFQKIEYAKVKSDTVTKLDGTWKKAGLADDAKCAKTSPEDDEDAEPDTRGQGRRKEEEDEEEQGSVCVDDCSQYLAAAYILIWLDNIQSGRRCHGGDVELSLSAVRFIYAFVFVLITARFHSARRAISSLVSPFYSLIYANCRYPGFKLTPTRAMRVMYIRQEVTRDVVVGDEPGLQSCLHEPLLIDENTKVLFWHSTLTAQPPSLLSAKCLFTVSTPRLRARSYSGAASLPARPTSPSRLTSRTFRERRTSCSQARKGGRRAYRTRQSCRGLRRGDAI</sequence>
<dbReference type="AlphaFoldDB" id="A0A433DLQ8"/>
<dbReference type="Proteomes" id="UP000268093">
    <property type="component" value="Unassembled WGS sequence"/>
</dbReference>
<proteinExistence type="predicted"/>
<keyword evidence="3" id="KW-1185">Reference proteome</keyword>